<reference evidence="1" key="1">
    <citation type="journal article" date="2019" name="bioRxiv">
        <title>The Genome of the Zebra Mussel, Dreissena polymorpha: A Resource for Invasive Species Research.</title>
        <authorList>
            <person name="McCartney M.A."/>
            <person name="Auch B."/>
            <person name="Kono T."/>
            <person name="Mallez S."/>
            <person name="Zhang Y."/>
            <person name="Obille A."/>
            <person name="Becker A."/>
            <person name="Abrahante J.E."/>
            <person name="Garbe J."/>
            <person name="Badalamenti J.P."/>
            <person name="Herman A."/>
            <person name="Mangelson H."/>
            <person name="Liachko I."/>
            <person name="Sullivan S."/>
            <person name="Sone E.D."/>
            <person name="Koren S."/>
            <person name="Silverstein K.A.T."/>
            <person name="Beckman K.B."/>
            <person name="Gohl D.M."/>
        </authorList>
    </citation>
    <scope>NUCLEOTIDE SEQUENCE</scope>
    <source>
        <strain evidence="1">Duluth1</strain>
        <tissue evidence="1">Whole animal</tissue>
    </source>
</reference>
<dbReference type="AlphaFoldDB" id="A0A9D4R5Y8"/>
<dbReference type="Proteomes" id="UP000828390">
    <property type="component" value="Unassembled WGS sequence"/>
</dbReference>
<dbReference type="EMBL" id="JAIWYP010000003">
    <property type="protein sequence ID" value="KAH3856351.1"/>
    <property type="molecule type" value="Genomic_DNA"/>
</dbReference>
<dbReference type="InterPro" id="IPR043504">
    <property type="entry name" value="Peptidase_S1_PA_chymotrypsin"/>
</dbReference>
<keyword evidence="2" id="KW-1185">Reference proteome</keyword>
<proteinExistence type="predicted"/>
<organism evidence="1 2">
    <name type="scientific">Dreissena polymorpha</name>
    <name type="common">Zebra mussel</name>
    <name type="synonym">Mytilus polymorpha</name>
    <dbReference type="NCBI Taxonomy" id="45954"/>
    <lineage>
        <taxon>Eukaryota</taxon>
        <taxon>Metazoa</taxon>
        <taxon>Spiralia</taxon>
        <taxon>Lophotrochozoa</taxon>
        <taxon>Mollusca</taxon>
        <taxon>Bivalvia</taxon>
        <taxon>Autobranchia</taxon>
        <taxon>Heteroconchia</taxon>
        <taxon>Euheterodonta</taxon>
        <taxon>Imparidentia</taxon>
        <taxon>Neoheterodontei</taxon>
        <taxon>Myida</taxon>
        <taxon>Dreissenoidea</taxon>
        <taxon>Dreissenidae</taxon>
        <taxon>Dreissena</taxon>
    </lineage>
</organism>
<dbReference type="InterPro" id="IPR009003">
    <property type="entry name" value="Peptidase_S1_PA"/>
</dbReference>
<dbReference type="Gene3D" id="2.40.10.10">
    <property type="entry name" value="Trypsin-like serine proteases"/>
    <property type="match status" value="1"/>
</dbReference>
<reference evidence="1" key="2">
    <citation type="submission" date="2020-11" db="EMBL/GenBank/DDBJ databases">
        <authorList>
            <person name="McCartney M.A."/>
            <person name="Auch B."/>
            <person name="Kono T."/>
            <person name="Mallez S."/>
            <person name="Becker A."/>
            <person name="Gohl D.M."/>
            <person name="Silverstein K.A.T."/>
            <person name="Koren S."/>
            <person name="Bechman K.B."/>
            <person name="Herman A."/>
            <person name="Abrahante J.E."/>
            <person name="Garbe J."/>
        </authorList>
    </citation>
    <scope>NUCLEOTIDE SEQUENCE</scope>
    <source>
        <strain evidence="1">Duluth1</strain>
        <tissue evidence="1">Whole animal</tissue>
    </source>
</reference>
<sequence>MLYGFKSTRQTGYIVEPYPANDIAILRLEHSAFLSNYNRPLCLPSPQIPVSGVSHVTSVSTVYDAIVDAECYVTGLGATEDKLDGRS</sequence>
<gene>
    <name evidence="1" type="ORF">DPMN_098937</name>
</gene>
<dbReference type="SUPFAM" id="SSF50494">
    <property type="entry name" value="Trypsin-like serine proteases"/>
    <property type="match status" value="1"/>
</dbReference>
<evidence type="ECO:0000313" key="2">
    <source>
        <dbReference type="Proteomes" id="UP000828390"/>
    </source>
</evidence>
<name>A0A9D4R5Y8_DREPO</name>
<accession>A0A9D4R5Y8</accession>
<protein>
    <submittedName>
        <fullName evidence="1">Uncharacterized protein</fullName>
    </submittedName>
</protein>
<comment type="caution">
    <text evidence="1">The sequence shown here is derived from an EMBL/GenBank/DDBJ whole genome shotgun (WGS) entry which is preliminary data.</text>
</comment>
<evidence type="ECO:0000313" key="1">
    <source>
        <dbReference type="EMBL" id="KAH3856351.1"/>
    </source>
</evidence>